<dbReference type="AlphaFoldDB" id="A0A512BPE2"/>
<feature type="domain" description="STAS" evidence="2">
    <location>
        <begin position="98"/>
        <end position="203"/>
    </location>
</feature>
<sequence length="220" mass="24250">MAPNLLRTLPTAALAAVVIASAVGLFEVAGLRRIYRIQRWEFWLSVACFAGVAVFGAIPGIGLAIVIAVIEFLWDGWRPYSAILGRPAGVEGYHDVTRYPEARRIPGLVLFRWDAPLFFANAELFRERVLAAVAESPTPVQCVVVAAAPVTSVDVTAADALTELDEALLAKGVELRFAEVKDPVKDKLKRFGLFNRFGETRFFPRSTRPCRDITERHEGP</sequence>
<dbReference type="InterPro" id="IPR036513">
    <property type="entry name" value="STAS_dom_sf"/>
</dbReference>
<evidence type="ECO:0000259" key="2">
    <source>
        <dbReference type="PROSITE" id="PS50801"/>
    </source>
</evidence>
<dbReference type="Proteomes" id="UP000321085">
    <property type="component" value="Unassembled WGS sequence"/>
</dbReference>
<dbReference type="CDD" id="cd07042">
    <property type="entry name" value="STAS_SulP_like_sulfate_transporter"/>
    <property type="match status" value="1"/>
</dbReference>
<proteinExistence type="predicted"/>
<evidence type="ECO:0000313" key="4">
    <source>
        <dbReference type="Proteomes" id="UP000321085"/>
    </source>
</evidence>
<keyword evidence="4" id="KW-1185">Reference proteome</keyword>
<evidence type="ECO:0000313" key="3">
    <source>
        <dbReference type="EMBL" id="GEO13794.1"/>
    </source>
</evidence>
<comment type="caution">
    <text evidence="3">The sequence shown here is derived from an EMBL/GenBank/DDBJ whole genome shotgun (WGS) entry which is preliminary data.</text>
</comment>
<dbReference type="Pfam" id="PF01740">
    <property type="entry name" value="STAS"/>
    <property type="match status" value="1"/>
</dbReference>
<organism evidence="3 4">
    <name type="scientific">Microvirga aerophila</name>
    <dbReference type="NCBI Taxonomy" id="670291"/>
    <lineage>
        <taxon>Bacteria</taxon>
        <taxon>Pseudomonadati</taxon>
        <taxon>Pseudomonadota</taxon>
        <taxon>Alphaproteobacteria</taxon>
        <taxon>Hyphomicrobiales</taxon>
        <taxon>Methylobacteriaceae</taxon>
        <taxon>Microvirga</taxon>
    </lineage>
</organism>
<dbReference type="Gene3D" id="3.30.750.24">
    <property type="entry name" value="STAS domain"/>
    <property type="match status" value="1"/>
</dbReference>
<dbReference type="InterPro" id="IPR002645">
    <property type="entry name" value="STAS_dom"/>
</dbReference>
<name>A0A512BPE2_9HYPH</name>
<gene>
    <name evidence="3" type="ORF">MAE02_14900</name>
</gene>
<dbReference type="EMBL" id="BJYU01000016">
    <property type="protein sequence ID" value="GEO13794.1"/>
    <property type="molecule type" value="Genomic_DNA"/>
</dbReference>
<dbReference type="InterPro" id="IPR001902">
    <property type="entry name" value="SLC26A/SulP_fam"/>
</dbReference>
<keyword evidence="1" id="KW-0472">Membrane</keyword>
<keyword evidence="1" id="KW-0812">Transmembrane</keyword>
<accession>A0A512BPE2</accession>
<keyword evidence="1" id="KW-1133">Transmembrane helix</keyword>
<dbReference type="PROSITE" id="PS50801">
    <property type="entry name" value="STAS"/>
    <property type="match status" value="1"/>
</dbReference>
<dbReference type="PANTHER" id="PTHR11814">
    <property type="entry name" value="SULFATE TRANSPORTER"/>
    <property type="match status" value="1"/>
</dbReference>
<dbReference type="GO" id="GO:0016020">
    <property type="term" value="C:membrane"/>
    <property type="evidence" value="ECO:0007669"/>
    <property type="project" value="InterPro"/>
</dbReference>
<dbReference type="SUPFAM" id="SSF52091">
    <property type="entry name" value="SpoIIaa-like"/>
    <property type="match status" value="1"/>
</dbReference>
<dbReference type="GO" id="GO:0055085">
    <property type="term" value="P:transmembrane transport"/>
    <property type="evidence" value="ECO:0007669"/>
    <property type="project" value="InterPro"/>
</dbReference>
<feature type="transmembrane region" description="Helical" evidence="1">
    <location>
        <begin position="42"/>
        <end position="74"/>
    </location>
</feature>
<protein>
    <recommendedName>
        <fullName evidence="2">STAS domain-containing protein</fullName>
    </recommendedName>
</protein>
<reference evidence="3 4" key="1">
    <citation type="submission" date="2019-07" db="EMBL/GenBank/DDBJ databases">
        <title>Whole genome shotgun sequence of Microvirga aerophila NBRC 106136.</title>
        <authorList>
            <person name="Hosoyama A."/>
            <person name="Uohara A."/>
            <person name="Ohji S."/>
            <person name="Ichikawa N."/>
        </authorList>
    </citation>
    <scope>NUCLEOTIDE SEQUENCE [LARGE SCALE GENOMIC DNA]</scope>
    <source>
        <strain evidence="3 4">NBRC 106136</strain>
    </source>
</reference>
<evidence type="ECO:0000256" key="1">
    <source>
        <dbReference type="SAM" id="Phobius"/>
    </source>
</evidence>
<feature type="transmembrane region" description="Helical" evidence="1">
    <location>
        <begin position="12"/>
        <end position="30"/>
    </location>
</feature>